<dbReference type="PANTHER" id="PTHR46434:SF1">
    <property type="entry name" value="GENETIC INTERACTOR OF PROHIBITINS 3, MITOCHONDRIAL"/>
    <property type="match status" value="1"/>
</dbReference>
<dbReference type="GO" id="GO:0005739">
    <property type="term" value="C:mitochondrion"/>
    <property type="evidence" value="ECO:0007669"/>
    <property type="project" value="TreeGrafter"/>
</dbReference>
<feature type="region of interest" description="Disordered" evidence="1">
    <location>
        <begin position="45"/>
        <end position="75"/>
    </location>
</feature>
<dbReference type="SUPFAM" id="SSF52540">
    <property type="entry name" value="P-loop containing nucleoside triphosphate hydrolases"/>
    <property type="match status" value="1"/>
</dbReference>
<dbReference type="InterPro" id="IPR027417">
    <property type="entry name" value="P-loop_NTPase"/>
</dbReference>
<feature type="region of interest" description="Disordered" evidence="1">
    <location>
        <begin position="331"/>
        <end position="354"/>
    </location>
</feature>
<evidence type="ECO:0000256" key="1">
    <source>
        <dbReference type="SAM" id="MobiDB-lite"/>
    </source>
</evidence>
<evidence type="ECO:0008006" key="4">
    <source>
        <dbReference type="Google" id="ProtNLM"/>
    </source>
</evidence>
<organism evidence="2 3">
    <name type="scientific">Ramularia collo-cygni</name>
    <dbReference type="NCBI Taxonomy" id="112498"/>
    <lineage>
        <taxon>Eukaryota</taxon>
        <taxon>Fungi</taxon>
        <taxon>Dikarya</taxon>
        <taxon>Ascomycota</taxon>
        <taxon>Pezizomycotina</taxon>
        <taxon>Dothideomycetes</taxon>
        <taxon>Dothideomycetidae</taxon>
        <taxon>Mycosphaerellales</taxon>
        <taxon>Mycosphaerellaceae</taxon>
        <taxon>Ramularia</taxon>
    </lineage>
</organism>
<dbReference type="GeneID" id="35603707"/>
<feature type="compositionally biased region" description="Acidic residues" evidence="1">
    <location>
        <begin position="400"/>
        <end position="411"/>
    </location>
</feature>
<sequence length="711" mass="78077">MLRTFRVGLRVSRAIREAGPRSGRGWIGRADKSRSFAVGGVRRQVETTSQAKDEVTQAEEAVPSPQPTHSTTISSQSNAFAQTLPVVCPGCGALSQTVVPESAGFYTERKKRRLKVREEQDTIFAEAMGRLAGQEGVVPTPIPETMDENNGSNTVPICDRCHALRYQSKGTSILHPSMQSIQAIIESSPHTSNHIYHVLDAADFPLSLIPNLTEALRMPKLRTQNRRSKTRTYTHGRQADVSFIITRADLLAPQKEQVDRLMPYLQDVLRDALGRTGRNVRLGSLRCVSAKRGWWTPHVKREIWERGGAGWVVGKVNVGKSALFDVVFPKGGEGKSKPLPMPRGLDPQTQRELDEAAHRAREVMMPEGELDAVNHSTASASYSPSVEPQIEQLSQTTETISEDDGLEDEDTNLLPPAQPETAYPTMPLVSSLPGTTASPIRIPYGKGRGELIDLPGIQRSSLETHVQPEHHSSLVMKSRVTPEQNVLKPGQSLLLGGIIRIKPQLAEGENLIFLAYNFTPLRPHVTGNDKAIAIQTGLTKVEGPDGELVEGPYTGTVENIGTEKAKGRIKSAGVFKLEWDVTKRRTGPLTDSTAGKQKAENLPFVVYSADILIEGVGWVELACQVRSRRQSLIRDALDQADQHVRPTVEVFTPKGKFIAVRKPMCAWLLGGPKKVAKHLQRQRPRMSMSMHRRKEGGRLGGRAPAGEGMPA</sequence>
<feature type="compositionally biased region" description="Basic residues" evidence="1">
    <location>
        <begin position="678"/>
        <end position="695"/>
    </location>
</feature>
<dbReference type="Proteomes" id="UP000225277">
    <property type="component" value="Unassembled WGS sequence"/>
</dbReference>
<reference evidence="2 3" key="1">
    <citation type="submission" date="2016-03" db="EMBL/GenBank/DDBJ databases">
        <authorList>
            <person name="Ploux O."/>
        </authorList>
    </citation>
    <scope>NUCLEOTIDE SEQUENCE [LARGE SCALE GENOMIC DNA]</scope>
    <source>
        <strain evidence="2 3">URUG2</strain>
    </source>
</reference>
<dbReference type="STRING" id="112498.A0A2D3V4K2"/>
<dbReference type="PANTHER" id="PTHR46434">
    <property type="entry name" value="GENETIC INTERACTOR OF PROHIBITINS 3, MITOCHONDRIAL"/>
    <property type="match status" value="1"/>
</dbReference>
<feature type="compositionally biased region" description="Polar residues" evidence="1">
    <location>
        <begin position="378"/>
        <end position="399"/>
    </location>
</feature>
<dbReference type="AlphaFoldDB" id="A0A2D3V4K2"/>
<name>A0A2D3V4K2_9PEZI</name>
<dbReference type="InterPro" id="IPR050896">
    <property type="entry name" value="Mito_lipid_metab_GTPase"/>
</dbReference>
<proteinExistence type="predicted"/>
<dbReference type="OrthoDB" id="1696305at2759"/>
<dbReference type="RefSeq" id="XP_023629637.1">
    <property type="nucleotide sequence ID" value="XM_023773869.1"/>
</dbReference>
<gene>
    <name evidence="2" type="ORF">RCC_08620</name>
</gene>
<dbReference type="EMBL" id="FJUY01000014">
    <property type="protein sequence ID" value="CZT22913.1"/>
    <property type="molecule type" value="Genomic_DNA"/>
</dbReference>
<dbReference type="Gene3D" id="3.40.50.300">
    <property type="entry name" value="P-loop containing nucleotide triphosphate hydrolases"/>
    <property type="match status" value="1"/>
</dbReference>
<feature type="region of interest" description="Disordered" evidence="1">
    <location>
        <begin position="378"/>
        <end position="423"/>
    </location>
</feature>
<feature type="region of interest" description="Disordered" evidence="1">
    <location>
        <begin position="678"/>
        <end position="711"/>
    </location>
</feature>
<keyword evidence="3" id="KW-1185">Reference proteome</keyword>
<evidence type="ECO:0000313" key="2">
    <source>
        <dbReference type="EMBL" id="CZT22913.1"/>
    </source>
</evidence>
<accession>A0A2D3V4K2</accession>
<evidence type="ECO:0000313" key="3">
    <source>
        <dbReference type="Proteomes" id="UP000225277"/>
    </source>
</evidence>
<protein>
    <recommendedName>
        <fullName evidence="4">Genetic interactor of prohibitins 3, mitochondrial</fullName>
    </recommendedName>
</protein>